<feature type="transmembrane region" description="Helical" evidence="14">
    <location>
        <begin position="77"/>
        <end position="95"/>
    </location>
</feature>
<name>A0AAP0DPM7_9ASTR</name>
<keyword evidence="3" id="KW-0813">Transport</keyword>
<keyword evidence="6" id="KW-0762">Sugar transport</keyword>
<dbReference type="FunFam" id="1.20.1250.20:FF:000108">
    <property type="entry name" value="Monosaccharide-sensing protein 2"/>
    <property type="match status" value="1"/>
</dbReference>
<feature type="transmembrane region" description="Helical" evidence="14">
    <location>
        <begin position="557"/>
        <end position="579"/>
    </location>
</feature>
<comment type="subcellular location">
    <subcellularLocation>
        <location evidence="1">Vacuole membrane</location>
        <topology evidence="1">Multi-pass membrane protein</topology>
    </subcellularLocation>
</comment>
<dbReference type="Gene3D" id="1.20.1250.20">
    <property type="entry name" value="MFS general substrate transporter like domains"/>
    <property type="match status" value="2"/>
</dbReference>
<dbReference type="Pfam" id="PF00083">
    <property type="entry name" value="Sugar_tr"/>
    <property type="match status" value="2"/>
</dbReference>
<evidence type="ECO:0000256" key="6">
    <source>
        <dbReference type="ARBA" id="ARBA00022597"/>
    </source>
</evidence>
<comment type="caution">
    <text evidence="17">The sequence shown here is derived from an EMBL/GenBank/DDBJ whole genome shotgun (WGS) entry which is preliminary data.</text>
</comment>
<dbReference type="SUPFAM" id="SSF103473">
    <property type="entry name" value="MFS general substrate transporter"/>
    <property type="match status" value="1"/>
</dbReference>
<evidence type="ECO:0000256" key="12">
    <source>
        <dbReference type="ARBA" id="ARBA00051074"/>
    </source>
</evidence>
<keyword evidence="7 14" id="KW-0812">Transmembrane</keyword>
<keyword evidence="8 14" id="KW-1133">Transmembrane helix</keyword>
<feature type="transmembrane region" description="Helical" evidence="14">
    <location>
        <begin position="6"/>
        <end position="34"/>
    </location>
</feature>
<dbReference type="Proteomes" id="UP001408789">
    <property type="component" value="Unassembled WGS sequence"/>
</dbReference>
<proteinExistence type="inferred from homology"/>
<dbReference type="EMBL" id="JBCNJP010000007">
    <property type="protein sequence ID" value="KAK9074828.1"/>
    <property type="molecule type" value="Genomic_DNA"/>
</dbReference>
<keyword evidence="5" id="KW-0926">Vacuole</keyword>
<feature type="transmembrane region" description="Helical" evidence="14">
    <location>
        <begin position="169"/>
        <end position="187"/>
    </location>
</feature>
<feature type="transmembrane region" description="Helical" evidence="14">
    <location>
        <begin position="650"/>
        <end position="673"/>
    </location>
</feature>
<dbReference type="PROSITE" id="PS00217">
    <property type="entry name" value="SUGAR_TRANSPORT_2"/>
    <property type="match status" value="1"/>
</dbReference>
<dbReference type="PRINTS" id="PR00171">
    <property type="entry name" value="SUGRTRNSPORT"/>
</dbReference>
<feature type="region of interest" description="Disordered" evidence="13">
    <location>
        <begin position="330"/>
        <end position="373"/>
    </location>
</feature>
<keyword evidence="9 14" id="KW-0472">Membrane</keyword>
<dbReference type="InterPro" id="IPR005829">
    <property type="entry name" value="Sugar_transporter_CS"/>
</dbReference>
<keyword evidence="18" id="KW-1185">Reference proteome</keyword>
<dbReference type="PANTHER" id="PTHR48020:SF35">
    <property type="entry name" value="SUGAR TRANSPORTER"/>
    <property type="match status" value="1"/>
</dbReference>
<dbReference type="InterPro" id="IPR005828">
    <property type="entry name" value="MFS_sugar_transport-like"/>
</dbReference>
<comment type="catalytic activity">
    <reaction evidence="12">
        <text>sucrose(out) + H(+)(in) = sucrose(in) + H(+)(out)</text>
        <dbReference type="Rhea" id="RHEA:73211"/>
        <dbReference type="ChEBI" id="CHEBI:15378"/>
        <dbReference type="ChEBI" id="CHEBI:17992"/>
    </reaction>
    <physiologicalReaction direction="left-to-right" evidence="12">
        <dbReference type="Rhea" id="RHEA:73212"/>
    </physiologicalReaction>
</comment>
<reference evidence="17 18" key="1">
    <citation type="submission" date="2024-04" db="EMBL/GenBank/DDBJ databases">
        <title>The reference genome of an endangered Asteraceae, Deinandra increscens subsp. villosa, native to the Central Coast of California.</title>
        <authorList>
            <person name="Guilliams M."/>
            <person name="Hasenstab-Lehman K."/>
            <person name="Meyer R."/>
            <person name="Mcevoy S."/>
        </authorList>
    </citation>
    <scope>NUCLEOTIDE SEQUENCE [LARGE SCALE GENOMIC DNA]</scope>
    <source>
        <tissue evidence="17">Leaf</tissue>
    </source>
</reference>
<dbReference type="InterPro" id="IPR020846">
    <property type="entry name" value="MFS_dom"/>
</dbReference>
<accession>A0AAP0DPM7</accession>
<dbReference type="PROSITE" id="PS00216">
    <property type="entry name" value="SUGAR_TRANSPORT_1"/>
    <property type="match status" value="2"/>
</dbReference>
<dbReference type="EMBL" id="JBCNJP010000007">
    <property type="protein sequence ID" value="KAK9074825.1"/>
    <property type="molecule type" value="Genomic_DNA"/>
</dbReference>
<evidence type="ECO:0000313" key="17">
    <source>
        <dbReference type="EMBL" id="KAK9074828.1"/>
    </source>
</evidence>
<evidence type="ECO:0000256" key="1">
    <source>
        <dbReference type="ARBA" id="ARBA00004128"/>
    </source>
</evidence>
<evidence type="ECO:0000256" key="2">
    <source>
        <dbReference type="ARBA" id="ARBA00010992"/>
    </source>
</evidence>
<sequence>MSSKGAVYVAIAAAMGNMLQGWDNATIAGAVLYIKKEFHLETQPTIEGLIVSTSLIGATVITTFSGPVSDAIGRRPMLVISSMFYFISGLVMFWSPNVYVLLLARLLDGFGIGLAVTLVPLYISETAPSDIRGLLNTFPQFTGSIGMCLAYTMVFFLSLQSDASWRMMLGVLSLPSIAYFVLAVFFLPESPRWLVSKGKMDEAKLVLQALRGKEDVSGEMALLVEGLEVGGETSVEEYVINADNEVLSEDHVQEKDEIKLYGAEEGQSWVAKPVRGQSSLVLASRQGSMAAHMIDPMVTLFGSVHEKQNETGSMKSMIFPNFGSMFQGEQHKTENWDVESSHEKGNLSEDETDESNLKSPLISPGARQASETTSAMGIGGGWQLAYKKTEDGKGAGGLKRIYLHQEGGAEPRRGGSTASFLGPGGDGDAVRASALVSRSVLCLDDTIMGQNPIQSGVIKLPPPSKQGTRWSDLSEPGIKQALIVGVGIQILQQFSGINGVLYYTPQILEQAGVGLLLANMGIGSESASFLISGVTTLLMLPSIGVAMKLIDLAGRRMLLLATLPVLLTSLIVLVLSNVIPMGSVVHAVISTISVVVYFCTFVMGFGPIPNTLCSEIFPTRVRGLCIAICALTFWIGDIIVTYTLPVLLTTIGLAGAFGIYAIVCTISWFFVYFKVPETKGMPLEVITEFFAMGAANKKTN</sequence>
<evidence type="ECO:0000313" key="18">
    <source>
        <dbReference type="Proteomes" id="UP001408789"/>
    </source>
</evidence>
<dbReference type="PROSITE" id="PS50850">
    <property type="entry name" value="MFS"/>
    <property type="match status" value="1"/>
</dbReference>
<evidence type="ECO:0000256" key="8">
    <source>
        <dbReference type="ARBA" id="ARBA00022989"/>
    </source>
</evidence>
<protein>
    <recommendedName>
        <fullName evidence="15">Major facilitator superfamily (MFS) profile domain-containing protein</fullName>
    </recommendedName>
</protein>
<feature type="transmembrane region" description="Helical" evidence="14">
    <location>
        <begin position="529"/>
        <end position="550"/>
    </location>
</feature>
<dbReference type="PANTHER" id="PTHR48020">
    <property type="entry name" value="PROTON MYO-INOSITOL COTRANSPORTER"/>
    <property type="match status" value="1"/>
</dbReference>
<evidence type="ECO:0000256" key="7">
    <source>
        <dbReference type="ARBA" id="ARBA00022692"/>
    </source>
</evidence>
<evidence type="ECO:0000256" key="3">
    <source>
        <dbReference type="ARBA" id="ARBA00022448"/>
    </source>
</evidence>
<dbReference type="InterPro" id="IPR003663">
    <property type="entry name" value="Sugar/inositol_transpt"/>
</dbReference>
<comment type="similarity">
    <text evidence="2">Belongs to the major facilitator superfamily. Sugar transporter (TC 2.A.1.1) family.</text>
</comment>
<feature type="compositionally biased region" description="Basic and acidic residues" evidence="13">
    <location>
        <begin position="330"/>
        <end position="347"/>
    </location>
</feature>
<evidence type="ECO:0000259" key="15">
    <source>
        <dbReference type="PROSITE" id="PS50850"/>
    </source>
</evidence>
<dbReference type="AlphaFoldDB" id="A0AAP0DPM7"/>
<dbReference type="FunFam" id="1.20.1250.20:FF:000103">
    <property type="entry name" value="monosaccharide-sensing protein 2"/>
    <property type="match status" value="1"/>
</dbReference>
<feature type="transmembrane region" description="Helical" evidence="14">
    <location>
        <begin position="102"/>
        <end position="123"/>
    </location>
</feature>
<gene>
    <name evidence="16" type="ORF">SSX86_003144</name>
    <name evidence="17" type="ORF">SSX86_003147</name>
</gene>
<evidence type="ECO:0000313" key="16">
    <source>
        <dbReference type="EMBL" id="KAK9074825.1"/>
    </source>
</evidence>
<feature type="transmembrane region" description="Helical" evidence="14">
    <location>
        <begin position="621"/>
        <end position="644"/>
    </location>
</feature>
<feature type="transmembrane region" description="Helical" evidence="14">
    <location>
        <begin position="585"/>
        <end position="609"/>
    </location>
</feature>
<feature type="transmembrane region" description="Helical" evidence="14">
    <location>
        <begin position="138"/>
        <end position="157"/>
    </location>
</feature>
<evidence type="ECO:0000256" key="13">
    <source>
        <dbReference type="SAM" id="MobiDB-lite"/>
    </source>
</evidence>
<dbReference type="InterPro" id="IPR036259">
    <property type="entry name" value="MFS_trans_sf"/>
</dbReference>
<organism evidence="17 18">
    <name type="scientific">Deinandra increscens subsp. villosa</name>
    <dbReference type="NCBI Taxonomy" id="3103831"/>
    <lineage>
        <taxon>Eukaryota</taxon>
        <taxon>Viridiplantae</taxon>
        <taxon>Streptophyta</taxon>
        <taxon>Embryophyta</taxon>
        <taxon>Tracheophyta</taxon>
        <taxon>Spermatophyta</taxon>
        <taxon>Magnoliopsida</taxon>
        <taxon>eudicotyledons</taxon>
        <taxon>Gunneridae</taxon>
        <taxon>Pentapetalae</taxon>
        <taxon>asterids</taxon>
        <taxon>campanulids</taxon>
        <taxon>Asterales</taxon>
        <taxon>Asteraceae</taxon>
        <taxon>Asteroideae</taxon>
        <taxon>Heliantheae alliance</taxon>
        <taxon>Madieae</taxon>
        <taxon>Madiinae</taxon>
        <taxon>Deinandra</taxon>
    </lineage>
</organism>
<dbReference type="GO" id="GO:0009705">
    <property type="term" value="C:plant-type vacuole membrane"/>
    <property type="evidence" value="ECO:0007669"/>
    <property type="project" value="UniProtKB-ARBA"/>
</dbReference>
<feature type="transmembrane region" description="Helical" evidence="14">
    <location>
        <begin position="46"/>
        <end position="65"/>
    </location>
</feature>
<evidence type="ECO:0000256" key="4">
    <source>
        <dbReference type="ARBA" id="ARBA00022553"/>
    </source>
</evidence>
<evidence type="ECO:0000256" key="9">
    <source>
        <dbReference type="ARBA" id="ARBA00023136"/>
    </source>
</evidence>
<evidence type="ECO:0000256" key="5">
    <source>
        <dbReference type="ARBA" id="ARBA00022554"/>
    </source>
</evidence>
<dbReference type="InterPro" id="IPR050814">
    <property type="entry name" value="Myo-inositol_Transporter"/>
</dbReference>
<evidence type="ECO:0000256" key="11">
    <source>
        <dbReference type="ARBA" id="ARBA00050663"/>
    </source>
</evidence>
<feature type="domain" description="Major facilitator superfamily (MFS) profile" evidence="15">
    <location>
        <begin position="9"/>
        <end position="679"/>
    </location>
</feature>
<dbReference type="GO" id="GO:0022857">
    <property type="term" value="F:transmembrane transporter activity"/>
    <property type="evidence" value="ECO:0007669"/>
    <property type="project" value="InterPro"/>
</dbReference>
<comment type="catalytic activity">
    <reaction evidence="11">
        <text>D-glucose(out) + H(+)(in) = D-glucose(in) + H(+)(out)</text>
        <dbReference type="Rhea" id="RHEA:73203"/>
        <dbReference type="ChEBI" id="CHEBI:4167"/>
        <dbReference type="ChEBI" id="CHEBI:15378"/>
    </reaction>
    <physiologicalReaction direction="left-to-right" evidence="11">
        <dbReference type="Rhea" id="RHEA:73204"/>
    </physiologicalReaction>
</comment>
<comment type="similarity">
    <text evidence="10">Belongs to the major facilitator superfamily. Phosphate:H(+) symporter (TC 2.A.1.9) family.</text>
</comment>
<evidence type="ECO:0000256" key="14">
    <source>
        <dbReference type="SAM" id="Phobius"/>
    </source>
</evidence>
<keyword evidence="4" id="KW-0597">Phosphoprotein</keyword>
<evidence type="ECO:0000256" key="10">
    <source>
        <dbReference type="ARBA" id="ARBA00044504"/>
    </source>
</evidence>